<evidence type="ECO:0000256" key="1">
    <source>
        <dbReference type="ARBA" id="ARBA00010574"/>
    </source>
</evidence>
<dbReference type="InterPro" id="IPR043519">
    <property type="entry name" value="NT_sf"/>
</dbReference>
<evidence type="ECO:0000313" key="4">
    <source>
        <dbReference type="Proteomes" id="UP001523565"/>
    </source>
</evidence>
<reference evidence="3 4" key="1">
    <citation type="journal article" date="2022" name="Genome Biol. Evol.">
        <title>Host diet, physiology and behaviors set the stage for Lachnospiraceae cladogenesis.</title>
        <authorList>
            <person name="Vera-Ponce De Leon A."/>
            <person name="Schneider M."/>
            <person name="Jahnes B.C."/>
            <person name="Sadowski V."/>
            <person name="Camuy-Velez L.A."/>
            <person name="Duan J."/>
            <person name="Sabree Z.L."/>
        </authorList>
    </citation>
    <scope>NUCLEOTIDE SEQUENCE [LARGE SCALE GENOMIC DNA]</scope>
    <source>
        <strain evidence="3 4">PAL227</strain>
    </source>
</reference>
<dbReference type="Pfam" id="PF02410">
    <property type="entry name" value="RsfS"/>
    <property type="match status" value="1"/>
</dbReference>
<dbReference type="EMBL" id="JAMZFV010000002">
    <property type="protein sequence ID" value="MCP1109239.1"/>
    <property type="molecule type" value="Genomic_DNA"/>
</dbReference>
<keyword evidence="2" id="KW-0963">Cytoplasm</keyword>
<evidence type="ECO:0000256" key="2">
    <source>
        <dbReference type="HAMAP-Rule" id="MF_01477"/>
    </source>
</evidence>
<keyword evidence="2" id="KW-0678">Repressor</keyword>
<comment type="subcellular location">
    <subcellularLocation>
        <location evidence="2">Cytoplasm</location>
    </subcellularLocation>
</comment>
<comment type="caution">
    <text evidence="3">The sequence shown here is derived from an EMBL/GenBank/DDBJ whole genome shotgun (WGS) entry which is preliminary data.</text>
</comment>
<evidence type="ECO:0000313" key="3">
    <source>
        <dbReference type="EMBL" id="MCP1109239.1"/>
    </source>
</evidence>
<dbReference type="SUPFAM" id="SSF81301">
    <property type="entry name" value="Nucleotidyltransferase"/>
    <property type="match status" value="1"/>
</dbReference>
<dbReference type="PANTHER" id="PTHR21043:SF0">
    <property type="entry name" value="MITOCHONDRIAL ASSEMBLY OF RIBOSOMAL LARGE SUBUNIT PROTEIN 1"/>
    <property type="match status" value="1"/>
</dbReference>
<name>A0ABT1EEV3_9FIRM</name>
<protein>
    <recommendedName>
        <fullName evidence="2">Ribosomal silencing factor RsfS</fullName>
    </recommendedName>
</protein>
<dbReference type="NCBIfam" id="TIGR00090">
    <property type="entry name" value="rsfS_iojap_ybeB"/>
    <property type="match status" value="1"/>
</dbReference>
<accession>A0ABT1EEV3</accession>
<comment type="subunit">
    <text evidence="2">Interacts with ribosomal protein uL14 (rplN).</text>
</comment>
<dbReference type="InterPro" id="IPR004394">
    <property type="entry name" value="Iojap/RsfS/C7orf30"/>
</dbReference>
<keyword evidence="2" id="KW-0810">Translation regulation</keyword>
<dbReference type="Proteomes" id="UP001523565">
    <property type="component" value="Unassembled WGS sequence"/>
</dbReference>
<dbReference type="PANTHER" id="PTHR21043">
    <property type="entry name" value="IOJAP SUPERFAMILY ORTHOLOG"/>
    <property type="match status" value="1"/>
</dbReference>
<dbReference type="Gene3D" id="3.30.460.10">
    <property type="entry name" value="Beta Polymerase, domain 2"/>
    <property type="match status" value="1"/>
</dbReference>
<comment type="similarity">
    <text evidence="1 2">Belongs to the Iojap/RsfS family.</text>
</comment>
<organism evidence="3 4">
    <name type="scientific">Ohessyouella blattaphilus</name>
    <dbReference type="NCBI Taxonomy" id="2949333"/>
    <lineage>
        <taxon>Bacteria</taxon>
        <taxon>Bacillati</taxon>
        <taxon>Bacillota</taxon>
        <taxon>Clostridia</taxon>
        <taxon>Lachnospirales</taxon>
        <taxon>Lachnospiraceae</taxon>
        <taxon>Ohessyouella</taxon>
    </lineage>
</organism>
<keyword evidence="4" id="KW-1185">Reference proteome</keyword>
<sequence length="113" mass="12825">MDESKKMLEIAYKALEDKKGESILALDITGISIVADYFLITNGNSDAQNRALMEAAEEALEKAGYTPKQIEGNHHSDWVLMDYGDIIIHIFTKESRDFFDLARIWSDGKRVEL</sequence>
<dbReference type="RefSeq" id="WP_262068141.1">
    <property type="nucleotide sequence ID" value="NZ_JAMXOC010000002.1"/>
</dbReference>
<comment type="function">
    <text evidence="2">Functions as a ribosomal silencing factor. Interacts with ribosomal protein uL14 (rplN), blocking formation of intersubunit bridge B8. Prevents association of the 30S and 50S ribosomal subunits and the formation of functional ribosomes, thus repressing translation.</text>
</comment>
<proteinExistence type="inferred from homology"/>
<gene>
    <name evidence="2 3" type="primary">rsfS</name>
    <name evidence="3" type="ORF">NK118_03130</name>
</gene>
<dbReference type="HAMAP" id="MF_01477">
    <property type="entry name" value="Iojap_RsfS"/>
    <property type="match status" value="1"/>
</dbReference>